<dbReference type="InterPro" id="IPR027470">
    <property type="entry name" value="Cation_efflux_CTD"/>
</dbReference>
<feature type="transmembrane region" description="Helical" evidence="7">
    <location>
        <begin position="109"/>
        <end position="131"/>
    </location>
</feature>
<evidence type="ECO:0000259" key="9">
    <source>
        <dbReference type="Pfam" id="PF16916"/>
    </source>
</evidence>
<dbReference type="Gene3D" id="3.30.70.1350">
    <property type="entry name" value="Cation efflux protein, cytoplasmic domain"/>
    <property type="match status" value="1"/>
</dbReference>
<comment type="similarity">
    <text evidence="2">Belongs to the cation diffusion facilitator (CDF) transporter (TC 2.A.4) family.</text>
</comment>
<dbReference type="STRING" id="386415.NT01CX_0160"/>
<dbReference type="AlphaFoldDB" id="A0Q212"/>
<gene>
    <name evidence="10" type="ordered locus">NT01CX_0160</name>
</gene>
<evidence type="ECO:0000256" key="6">
    <source>
        <dbReference type="ARBA" id="ARBA00023136"/>
    </source>
</evidence>
<dbReference type="InterPro" id="IPR036837">
    <property type="entry name" value="Cation_efflux_CTD_sf"/>
</dbReference>
<evidence type="ECO:0000256" key="5">
    <source>
        <dbReference type="ARBA" id="ARBA00022989"/>
    </source>
</evidence>
<dbReference type="InterPro" id="IPR050291">
    <property type="entry name" value="CDF_Transporter"/>
</dbReference>
<evidence type="ECO:0000256" key="1">
    <source>
        <dbReference type="ARBA" id="ARBA00004141"/>
    </source>
</evidence>
<keyword evidence="4 7" id="KW-0812">Transmembrane</keyword>
<keyword evidence="3" id="KW-0813">Transport</keyword>
<evidence type="ECO:0000256" key="4">
    <source>
        <dbReference type="ARBA" id="ARBA00022692"/>
    </source>
</evidence>
<evidence type="ECO:0000256" key="7">
    <source>
        <dbReference type="SAM" id="Phobius"/>
    </source>
</evidence>
<proteinExistence type="inferred from homology"/>
<dbReference type="Pfam" id="PF16916">
    <property type="entry name" value="ZT_dimer"/>
    <property type="match status" value="1"/>
</dbReference>
<dbReference type="Proteomes" id="UP000008220">
    <property type="component" value="Chromosome"/>
</dbReference>
<evidence type="ECO:0000313" key="10">
    <source>
        <dbReference type="EMBL" id="ABK62313.1"/>
    </source>
</evidence>
<feature type="domain" description="Cation efflux protein transmembrane" evidence="8">
    <location>
        <begin position="18"/>
        <end position="210"/>
    </location>
</feature>
<comment type="subcellular location">
    <subcellularLocation>
        <location evidence="1">Membrane</location>
        <topology evidence="1">Multi-pass membrane protein</topology>
    </subcellularLocation>
</comment>
<organism evidence="10 11">
    <name type="scientific">Clostridium novyi (strain NT)</name>
    <dbReference type="NCBI Taxonomy" id="386415"/>
    <lineage>
        <taxon>Bacteria</taxon>
        <taxon>Bacillati</taxon>
        <taxon>Bacillota</taxon>
        <taxon>Clostridia</taxon>
        <taxon>Eubacteriales</taxon>
        <taxon>Clostridiaceae</taxon>
        <taxon>Clostridium</taxon>
    </lineage>
</organism>
<dbReference type="GO" id="GO:0016020">
    <property type="term" value="C:membrane"/>
    <property type="evidence" value="ECO:0007669"/>
    <property type="project" value="UniProtKB-SubCell"/>
</dbReference>
<dbReference type="PANTHER" id="PTHR43840:SF15">
    <property type="entry name" value="MITOCHONDRIAL METAL TRANSPORTER 1-RELATED"/>
    <property type="match status" value="1"/>
</dbReference>
<keyword evidence="5 7" id="KW-1133">Transmembrane helix</keyword>
<name>A0Q212_CLONN</name>
<protein>
    <submittedName>
        <fullName evidence="10">Cation efflux family protein, putative</fullName>
    </submittedName>
</protein>
<accession>A0Q212</accession>
<dbReference type="FunFam" id="1.20.1510.10:FF:000006">
    <property type="entry name" value="Divalent cation efflux transporter"/>
    <property type="match status" value="1"/>
</dbReference>
<evidence type="ECO:0000256" key="3">
    <source>
        <dbReference type="ARBA" id="ARBA00022448"/>
    </source>
</evidence>
<dbReference type="KEGG" id="cno:NT01CX_0160"/>
<dbReference type="eggNOG" id="COG0053">
    <property type="taxonomic scope" value="Bacteria"/>
</dbReference>
<feature type="domain" description="Cation efflux protein cytoplasmic" evidence="9">
    <location>
        <begin position="215"/>
        <end position="292"/>
    </location>
</feature>
<dbReference type="EMBL" id="CP000382">
    <property type="protein sequence ID" value="ABK62313.1"/>
    <property type="molecule type" value="Genomic_DNA"/>
</dbReference>
<evidence type="ECO:0000259" key="8">
    <source>
        <dbReference type="Pfam" id="PF01545"/>
    </source>
</evidence>
<keyword evidence="11" id="KW-1185">Reference proteome</keyword>
<dbReference type="Gene3D" id="1.20.1510.10">
    <property type="entry name" value="Cation efflux protein transmembrane domain"/>
    <property type="match status" value="1"/>
</dbReference>
<reference evidence="10 11" key="1">
    <citation type="journal article" date="2006" name="Nat. Biotechnol.">
        <title>The genome and transcriptomes of the anti-tumor agent Clostridium novyi-NT.</title>
        <authorList>
            <person name="Bettegowda C."/>
            <person name="Huang X."/>
            <person name="Lin J."/>
            <person name="Cheong I."/>
            <person name="Kohli M."/>
            <person name="Szabo S.A."/>
            <person name="Zhang X."/>
            <person name="Diaz L.A. Jr."/>
            <person name="Velculescu V.E."/>
            <person name="Parmigiani G."/>
            <person name="Kinzler K.W."/>
            <person name="Vogelstein B."/>
            <person name="Zhou S."/>
        </authorList>
    </citation>
    <scope>NUCLEOTIDE SEQUENCE [LARGE SCALE GENOMIC DNA]</scope>
    <source>
        <strain evidence="10 11">NT</strain>
    </source>
</reference>
<dbReference type="NCBIfam" id="TIGR01297">
    <property type="entry name" value="CDF"/>
    <property type="match status" value="1"/>
</dbReference>
<dbReference type="InterPro" id="IPR027469">
    <property type="entry name" value="Cation_efflux_TMD_sf"/>
</dbReference>
<dbReference type="SUPFAM" id="SSF161111">
    <property type="entry name" value="Cation efflux protein transmembrane domain-like"/>
    <property type="match status" value="1"/>
</dbReference>
<dbReference type="PANTHER" id="PTHR43840">
    <property type="entry name" value="MITOCHONDRIAL METAL TRANSPORTER 1-RELATED"/>
    <property type="match status" value="1"/>
</dbReference>
<keyword evidence="6 7" id="KW-0472">Membrane</keyword>
<dbReference type="InterPro" id="IPR058533">
    <property type="entry name" value="Cation_efflux_TM"/>
</dbReference>
<dbReference type="HOGENOM" id="CLU_013430_3_6_9"/>
<feature type="transmembrane region" description="Helical" evidence="7">
    <location>
        <begin position="21"/>
        <end position="38"/>
    </location>
</feature>
<evidence type="ECO:0000313" key="11">
    <source>
        <dbReference type="Proteomes" id="UP000008220"/>
    </source>
</evidence>
<sequence length="292" mass="31825">MHILNSEERYKVGNKISKITILLNLLLAIGKTIVGFIGKSSAMISDGVHSASDVLSTICVMIGLKLAKKPEDKRHPYGHEKFEPIVAKLLALILGITAVGIGYKAIKNIILGSYATPSVIAAYAAIASILIKEWMYWYTVKGAKKIQSSALMADAWHHRSDALSSVGSLIGILGARLGYLILDPIASIVICLVIMKVAIDIYIDATNQLMDCSADNETVNEILKSILNVDGVIKVDDLKTRVHATRLYVDVEISVDKDLSVSEAHEIAEKVHNKVEITTDKVKHCMVHVNPC</sequence>
<dbReference type="Pfam" id="PF01545">
    <property type="entry name" value="Cation_efflux"/>
    <property type="match status" value="1"/>
</dbReference>
<dbReference type="InterPro" id="IPR002524">
    <property type="entry name" value="Cation_efflux"/>
</dbReference>
<feature type="transmembrane region" description="Helical" evidence="7">
    <location>
        <begin position="85"/>
        <end position="103"/>
    </location>
</feature>
<dbReference type="SUPFAM" id="SSF160240">
    <property type="entry name" value="Cation efflux protein cytoplasmic domain-like"/>
    <property type="match status" value="1"/>
</dbReference>
<dbReference type="GO" id="GO:0008324">
    <property type="term" value="F:monoatomic cation transmembrane transporter activity"/>
    <property type="evidence" value="ECO:0007669"/>
    <property type="project" value="InterPro"/>
</dbReference>
<evidence type="ECO:0000256" key="2">
    <source>
        <dbReference type="ARBA" id="ARBA00008114"/>
    </source>
</evidence>